<keyword evidence="2" id="KW-0418">Kinase</keyword>
<evidence type="ECO:0000256" key="1">
    <source>
        <dbReference type="ARBA" id="ARBA00022679"/>
    </source>
</evidence>
<reference evidence="5 6" key="1">
    <citation type="submission" date="2023-05" db="EMBL/GenBank/DDBJ databases">
        <title>A new hyperthermophilic archaea 'Ignisphaera cupida' sp. nov. and description of the family 'Ignisphaeraceae' fam. nov.</title>
        <authorList>
            <person name="Podosokorskaya O.A."/>
            <person name="Elcheninov A.G."/>
            <person name="Klukina A."/>
            <person name="Merkel A.Y."/>
        </authorList>
    </citation>
    <scope>NUCLEOTIDE SEQUENCE [LARGE SCALE GENOMIC DNA]</scope>
    <source>
        <strain evidence="5 6">4213-co</strain>
    </source>
</reference>
<accession>A0ABD4Z8W4</accession>
<dbReference type="Gene3D" id="3.30.420.40">
    <property type="match status" value="2"/>
</dbReference>
<evidence type="ECO:0000259" key="4">
    <source>
        <dbReference type="Pfam" id="PF02782"/>
    </source>
</evidence>
<evidence type="ECO:0000313" key="6">
    <source>
        <dbReference type="Proteomes" id="UP001529235"/>
    </source>
</evidence>
<sequence>MIVAIDIGTSSVKTALMDFEGHIAKECTQPVNLHMPEPGAAEHDLDEILKNIFKCLKLVVKGFEKKVEALSFSCYLHGLALLDQKLNPLTGVLTHLDTRSAIYQDEVSAHGQKLYMRTGCPPIFVYPLTKLMWARARGFLEKAHAISFVKDYVIYKLAGIRALDYGTASGTGLMNIHKLKWDSLALEIANVDEKILPEIVEGAKVLDYKSFPDLGLEKTAVVLGSFDGALQNIGYSVYEDEGVINLGSTAVIRILKKDVVLDKREEMRFFCYYGADGYRTIGAASNNGMTFLEWIRENIVKSSQWNEFLKMIKEVKACSENVYVLPFISGERFPFRDPYLRLTILGVEVHHKVSHIARAAIEGVGYTLKTALNAMEENGIVIKSLHCGGGGCNLLEVVKIISNILDKPITLYSGDVMRMASALGAMIVAIRALNYVNDIAKAKLDVIIKSQADVISPEAQLKNVYEKCYEKFLIYVKELAKTYKSIYKL</sequence>
<dbReference type="InterPro" id="IPR000577">
    <property type="entry name" value="Carb_kinase_FGGY"/>
</dbReference>
<dbReference type="PANTHER" id="PTHR43095">
    <property type="entry name" value="SUGAR KINASE"/>
    <property type="match status" value="1"/>
</dbReference>
<dbReference type="Pfam" id="PF02782">
    <property type="entry name" value="FGGY_C"/>
    <property type="match status" value="1"/>
</dbReference>
<feature type="domain" description="Carbohydrate kinase FGGY C-terminal" evidence="4">
    <location>
        <begin position="289"/>
        <end position="432"/>
    </location>
</feature>
<proteinExistence type="predicted"/>
<keyword evidence="6" id="KW-1185">Reference proteome</keyword>
<dbReference type="Proteomes" id="UP001529235">
    <property type="component" value="Unassembled WGS sequence"/>
</dbReference>
<gene>
    <name evidence="5" type="ORF">QPL79_07215</name>
</gene>
<evidence type="ECO:0000313" key="5">
    <source>
        <dbReference type="EMBL" id="MDK6029149.1"/>
    </source>
</evidence>
<dbReference type="PANTHER" id="PTHR43095:SF2">
    <property type="entry name" value="GLUCONOKINASE"/>
    <property type="match status" value="1"/>
</dbReference>
<feature type="domain" description="Carbohydrate kinase FGGY N-terminal" evidence="3">
    <location>
        <begin position="1"/>
        <end position="234"/>
    </location>
</feature>
<dbReference type="GO" id="GO:0046316">
    <property type="term" value="F:gluconokinase activity"/>
    <property type="evidence" value="ECO:0007669"/>
    <property type="project" value="UniProtKB-EC"/>
</dbReference>
<dbReference type="EMBL" id="JASNVW010000004">
    <property type="protein sequence ID" value="MDK6029149.1"/>
    <property type="molecule type" value="Genomic_DNA"/>
</dbReference>
<dbReference type="EC" id="2.7.1.12" evidence="5"/>
<evidence type="ECO:0000259" key="3">
    <source>
        <dbReference type="Pfam" id="PF00370"/>
    </source>
</evidence>
<dbReference type="InterPro" id="IPR050406">
    <property type="entry name" value="FGGY_Carb_Kinase"/>
</dbReference>
<dbReference type="Pfam" id="PF00370">
    <property type="entry name" value="FGGY_N"/>
    <property type="match status" value="1"/>
</dbReference>
<organism evidence="5 6">
    <name type="scientific">Ignisphaera cupida</name>
    <dbReference type="NCBI Taxonomy" id="3050454"/>
    <lineage>
        <taxon>Archaea</taxon>
        <taxon>Thermoproteota</taxon>
        <taxon>Thermoprotei</taxon>
        <taxon>Desulfurococcales</taxon>
        <taxon>Desulfurococcaceae</taxon>
        <taxon>Ignisphaera</taxon>
    </lineage>
</organism>
<dbReference type="PIRSF" id="PIRSF000538">
    <property type="entry name" value="GlpK"/>
    <property type="match status" value="1"/>
</dbReference>
<dbReference type="RefSeq" id="WP_285274134.1">
    <property type="nucleotide sequence ID" value="NZ_JASNVW010000004.1"/>
</dbReference>
<comment type="caution">
    <text evidence="5">The sequence shown here is derived from an EMBL/GenBank/DDBJ whole genome shotgun (WGS) entry which is preliminary data.</text>
</comment>
<evidence type="ECO:0000256" key="2">
    <source>
        <dbReference type="ARBA" id="ARBA00022777"/>
    </source>
</evidence>
<dbReference type="InterPro" id="IPR018485">
    <property type="entry name" value="FGGY_C"/>
</dbReference>
<dbReference type="InterPro" id="IPR043129">
    <property type="entry name" value="ATPase_NBD"/>
</dbReference>
<dbReference type="SUPFAM" id="SSF53067">
    <property type="entry name" value="Actin-like ATPase domain"/>
    <property type="match status" value="2"/>
</dbReference>
<keyword evidence="1 5" id="KW-0808">Transferase</keyword>
<dbReference type="InterPro" id="IPR018484">
    <property type="entry name" value="FGGY_N"/>
</dbReference>
<dbReference type="CDD" id="cd07770">
    <property type="entry name" value="ASKHA_NBD_FGGY_GntK"/>
    <property type="match status" value="1"/>
</dbReference>
<name>A0ABD4Z8W4_9CREN</name>
<dbReference type="AlphaFoldDB" id="A0ABD4Z8W4"/>
<protein>
    <submittedName>
        <fullName evidence="5">Gluconokinase</fullName>
        <ecNumber evidence="5">2.7.1.12</ecNumber>
    </submittedName>
</protein>